<evidence type="ECO:0000256" key="7">
    <source>
        <dbReference type="ARBA" id="ARBA00023157"/>
    </source>
</evidence>
<keyword evidence="8" id="KW-0395">Inflammatory response</keyword>
<dbReference type="GO" id="GO:0006954">
    <property type="term" value="P:inflammatory response"/>
    <property type="evidence" value="ECO:0007669"/>
    <property type="project" value="UniProtKB-KW"/>
</dbReference>
<dbReference type="PANTHER" id="PTHR12015:SF111">
    <property type="entry name" value="C-C MOTIF CHEMOKINE 17"/>
    <property type="match status" value="1"/>
</dbReference>
<evidence type="ECO:0000256" key="6">
    <source>
        <dbReference type="ARBA" id="ARBA00022729"/>
    </source>
</evidence>
<evidence type="ECO:0000256" key="2">
    <source>
        <dbReference type="ARBA" id="ARBA00010868"/>
    </source>
</evidence>
<dbReference type="Ensembl" id="ENSCMUT00000015283.2">
    <property type="protein sequence ID" value="ENSCMUP00000014226.1"/>
    <property type="gene ID" value="ENSCMUG00000008894.2"/>
</dbReference>
<reference evidence="11" key="3">
    <citation type="submission" date="2025-09" db="UniProtKB">
        <authorList>
            <consortium name="Ensembl"/>
        </authorList>
    </citation>
    <scope>IDENTIFICATION</scope>
</reference>
<dbReference type="SUPFAM" id="SSF54117">
    <property type="entry name" value="Interleukin 8-like chemokines"/>
    <property type="match status" value="1"/>
</dbReference>
<evidence type="ECO:0000313" key="12">
    <source>
        <dbReference type="Proteomes" id="UP000694553"/>
    </source>
</evidence>
<keyword evidence="3 10" id="KW-0145">Chemotaxis</keyword>
<evidence type="ECO:0000313" key="11">
    <source>
        <dbReference type="Ensembl" id="ENSCMUP00000014226.1"/>
    </source>
</evidence>
<dbReference type="Proteomes" id="UP000694553">
    <property type="component" value="Unassembled WGS sequence"/>
</dbReference>
<dbReference type="AlphaFoldDB" id="A0A8C3E4Z3"/>
<keyword evidence="12" id="KW-1185">Reference proteome</keyword>
<dbReference type="InterPro" id="IPR000827">
    <property type="entry name" value="Chemokine_CC_CS"/>
</dbReference>
<dbReference type="PROSITE" id="PS00472">
    <property type="entry name" value="SMALL_CYTOKINES_CC"/>
    <property type="match status" value="1"/>
</dbReference>
<name>A0A8C3E4Z3_CORMO</name>
<evidence type="ECO:0000256" key="1">
    <source>
        <dbReference type="ARBA" id="ARBA00004613"/>
    </source>
</evidence>
<comment type="function">
    <text evidence="9">Chemokine, which displays chemotactic activity for T lymphocytes, preferentially Th2 cells, but not monocytes or granulocytes. Therefore plays an important role in a wide range of inflammatory and immunological processes. Acts by binding to CCR4 at T-cell surface. Mediates GM-CSF/CSF2-driven pain and inflammation. In the brain, required to maintain the typical, highly branched morphology of hippocampal microglia under homeostatic conditions. May be important for the appropriate adaptation of microglial morphology and synaptic plasticity to acute lipopolysaccharide (LPS)-induced neuroinflammation. Plays a role in wound healing, mainly by inducing fibroblast migration into the wound.</text>
</comment>
<evidence type="ECO:0000256" key="8">
    <source>
        <dbReference type="ARBA" id="ARBA00023198"/>
    </source>
</evidence>
<dbReference type="InterPro" id="IPR039809">
    <property type="entry name" value="Chemokine_b/g/d"/>
</dbReference>
<evidence type="ECO:0000256" key="10">
    <source>
        <dbReference type="RuleBase" id="RU361150"/>
    </source>
</evidence>
<comment type="subcellular location">
    <subcellularLocation>
        <location evidence="1 10">Secreted</location>
    </subcellularLocation>
</comment>
<dbReference type="PANTHER" id="PTHR12015">
    <property type="entry name" value="SMALL INDUCIBLE CYTOKINE A"/>
    <property type="match status" value="1"/>
</dbReference>
<dbReference type="FunFam" id="2.40.50.40:FF:000002">
    <property type="entry name" value="C-C motif chemokine"/>
    <property type="match status" value="1"/>
</dbReference>
<dbReference type="GO" id="GO:0006955">
    <property type="term" value="P:immune response"/>
    <property type="evidence" value="ECO:0007669"/>
    <property type="project" value="InterPro"/>
</dbReference>
<dbReference type="CDD" id="cd00272">
    <property type="entry name" value="Chemokine_CC"/>
    <property type="match status" value="1"/>
</dbReference>
<keyword evidence="4 10" id="KW-0202">Cytokine</keyword>
<evidence type="ECO:0000256" key="3">
    <source>
        <dbReference type="ARBA" id="ARBA00022500"/>
    </source>
</evidence>
<keyword evidence="5 10" id="KW-0964">Secreted</keyword>
<feature type="signal peptide" evidence="10">
    <location>
        <begin position="1"/>
        <end position="18"/>
    </location>
</feature>
<evidence type="ECO:0000256" key="4">
    <source>
        <dbReference type="ARBA" id="ARBA00022514"/>
    </source>
</evidence>
<dbReference type="InterPro" id="IPR036048">
    <property type="entry name" value="Interleukin_8-like_sf"/>
</dbReference>
<evidence type="ECO:0000256" key="5">
    <source>
        <dbReference type="ARBA" id="ARBA00022525"/>
    </source>
</evidence>
<reference evidence="12" key="1">
    <citation type="submission" date="2019-10" db="EMBL/GenBank/DDBJ databases">
        <title>Corvus moneduloides (New Caledonian crow) genome, bCorMon1, primary haplotype.</title>
        <authorList>
            <person name="Rutz C."/>
            <person name="Fungtammasan C."/>
            <person name="Mountcastle J."/>
            <person name="Formenti G."/>
            <person name="Chow W."/>
            <person name="Howe K."/>
            <person name="Steele M.P."/>
            <person name="Fernandes J."/>
            <person name="Gilbert M.T.P."/>
            <person name="Fedrigo O."/>
            <person name="Jarvis E.D."/>
            <person name="Gemmell N."/>
        </authorList>
    </citation>
    <scope>NUCLEOTIDE SEQUENCE [LARGE SCALE GENOMIC DNA]</scope>
</reference>
<dbReference type="Gene3D" id="2.40.50.40">
    <property type="match status" value="1"/>
</dbReference>
<dbReference type="SMART" id="SM00199">
    <property type="entry name" value="SCY"/>
    <property type="match status" value="1"/>
</dbReference>
<keyword evidence="7" id="KW-1015">Disulfide bond</keyword>
<reference evidence="11" key="2">
    <citation type="submission" date="2025-08" db="UniProtKB">
        <authorList>
            <consortium name="Ensembl"/>
        </authorList>
    </citation>
    <scope>IDENTIFICATION</scope>
</reference>
<organism evidence="11 12">
    <name type="scientific">Corvus moneduloides</name>
    <name type="common">New Caledonian crow</name>
    <dbReference type="NCBI Taxonomy" id="1196302"/>
    <lineage>
        <taxon>Eukaryota</taxon>
        <taxon>Metazoa</taxon>
        <taxon>Chordata</taxon>
        <taxon>Craniata</taxon>
        <taxon>Vertebrata</taxon>
        <taxon>Euteleostomi</taxon>
        <taxon>Archelosauria</taxon>
        <taxon>Archosauria</taxon>
        <taxon>Dinosauria</taxon>
        <taxon>Saurischia</taxon>
        <taxon>Theropoda</taxon>
        <taxon>Coelurosauria</taxon>
        <taxon>Aves</taxon>
        <taxon>Neognathae</taxon>
        <taxon>Neoaves</taxon>
        <taxon>Telluraves</taxon>
        <taxon>Australaves</taxon>
        <taxon>Passeriformes</taxon>
        <taxon>Corvoidea</taxon>
        <taxon>Corvidae</taxon>
        <taxon>Corvus</taxon>
    </lineage>
</organism>
<evidence type="ECO:0000256" key="9">
    <source>
        <dbReference type="ARBA" id="ARBA00046039"/>
    </source>
</evidence>
<sequence length="112" mass="12767">MEHRALPFLWLRIPSLKAWELLSLHLLPSRASIHHLSLSSPAPYIPSECCFSYVKGCLRLANLMGFYSTPRECFSPAIVFETKKGVKLCANPKEKWVQKAVQELKKKVLRAS</sequence>
<protein>
    <recommendedName>
        <fullName evidence="10">C-C motif chemokine</fullName>
    </recommendedName>
</protein>
<proteinExistence type="inferred from homology"/>
<dbReference type="Pfam" id="PF00048">
    <property type="entry name" value="IL8"/>
    <property type="match status" value="1"/>
</dbReference>
<accession>A0A8C3E4Z3</accession>
<keyword evidence="6 10" id="KW-0732">Signal</keyword>
<comment type="similarity">
    <text evidence="2 10">Belongs to the intercrine beta (chemokine CC) family.</text>
</comment>
<dbReference type="GO" id="GO:0008009">
    <property type="term" value="F:chemokine activity"/>
    <property type="evidence" value="ECO:0007669"/>
    <property type="project" value="InterPro"/>
</dbReference>
<feature type="chain" id="PRO_5039967959" description="C-C motif chemokine" evidence="10">
    <location>
        <begin position="19"/>
        <end position="112"/>
    </location>
</feature>
<dbReference type="GO" id="GO:0005615">
    <property type="term" value="C:extracellular space"/>
    <property type="evidence" value="ECO:0007669"/>
    <property type="project" value="UniProtKB-KW"/>
</dbReference>
<dbReference type="InterPro" id="IPR001811">
    <property type="entry name" value="Chemokine_IL8-like_dom"/>
</dbReference>